<dbReference type="PANTHER" id="PTHR42736">
    <property type="entry name" value="PROTEIN-GLUTAMINE GAMMA-GLUTAMYLTRANSFERASE"/>
    <property type="match status" value="1"/>
</dbReference>
<accession>A0A7T8BAZ5</accession>
<feature type="transmembrane region" description="Helical" evidence="1">
    <location>
        <begin position="157"/>
        <end position="178"/>
    </location>
</feature>
<dbReference type="Gene3D" id="1.25.40.10">
    <property type="entry name" value="Tetratricopeptide repeat domain"/>
    <property type="match status" value="2"/>
</dbReference>
<proteinExistence type="predicted"/>
<keyword evidence="1" id="KW-1133">Transmembrane helix</keyword>
<keyword evidence="4" id="KW-1185">Reference proteome</keyword>
<feature type="transmembrane region" description="Helical" evidence="1">
    <location>
        <begin position="126"/>
        <end position="145"/>
    </location>
</feature>
<feature type="transmembrane region" description="Helical" evidence="1">
    <location>
        <begin position="36"/>
        <end position="53"/>
    </location>
</feature>
<feature type="transmembrane region" description="Helical" evidence="1">
    <location>
        <begin position="578"/>
        <end position="600"/>
    </location>
</feature>
<organism evidence="3 4">
    <name type="scientific">Breznakiella homolactica</name>
    <dbReference type="NCBI Taxonomy" id="2798577"/>
    <lineage>
        <taxon>Bacteria</taxon>
        <taxon>Pseudomonadati</taxon>
        <taxon>Spirochaetota</taxon>
        <taxon>Spirochaetia</taxon>
        <taxon>Spirochaetales</taxon>
        <taxon>Breznakiellaceae</taxon>
        <taxon>Breznakiella</taxon>
    </lineage>
</organism>
<dbReference type="SMART" id="SM00460">
    <property type="entry name" value="TGc"/>
    <property type="match status" value="1"/>
</dbReference>
<dbReference type="SMART" id="SM00028">
    <property type="entry name" value="TPR"/>
    <property type="match status" value="4"/>
</dbReference>
<feature type="transmembrane region" description="Helical" evidence="1">
    <location>
        <begin position="190"/>
        <end position="208"/>
    </location>
</feature>
<dbReference type="InterPro" id="IPR038765">
    <property type="entry name" value="Papain-like_cys_pep_sf"/>
</dbReference>
<dbReference type="SUPFAM" id="SSF54001">
    <property type="entry name" value="Cysteine proteinases"/>
    <property type="match status" value="1"/>
</dbReference>
<gene>
    <name evidence="3" type="ORF">JFL75_03580</name>
</gene>
<feature type="domain" description="Transglutaminase-like" evidence="2">
    <location>
        <begin position="443"/>
        <end position="514"/>
    </location>
</feature>
<evidence type="ECO:0000313" key="3">
    <source>
        <dbReference type="EMBL" id="QQO10007.1"/>
    </source>
</evidence>
<reference evidence="3" key="1">
    <citation type="submission" date="2021-01" db="EMBL/GenBank/DDBJ databases">
        <title>Description of Breznakiella homolactica.</title>
        <authorList>
            <person name="Song Y."/>
            <person name="Brune A."/>
        </authorList>
    </citation>
    <scope>NUCLEOTIDE SEQUENCE</scope>
    <source>
        <strain evidence="3">RmG30</strain>
    </source>
</reference>
<dbReference type="InterPro" id="IPR002931">
    <property type="entry name" value="Transglutaminase-like"/>
</dbReference>
<sequence length="1309" mass="147846">MPVRSRPSTAAFIVRSAALLGILYQFRLIAGDLADTSFFLINVLFALGAAWTLEKQRLPVLPAVFVLVLIPWVARLFITVPGFFRTGNTVFFDSLLLGMDRNNFVSLVPYYWASLTSYFACRSRSFLRGDIIASDALLLVIFSAVKTSEMELYRMPVTMILVFGGILFLQMIALILTTDPVFRVRRMERVQGILAVLALVFIGGLLLIKPSEERAVNQGGGLLQPNLFKFDFSQFLRLESEISLNDDLVLIVRKDPEDFHLLLRRFVLSGYGPKKGFFLDETRDEAIHPQRLPDSSRELSHEETIEARFTDQEYFLVNFDASAFIALNQPVSVTPFRTWDASSFKSAYAVRSRVSEAMPFELIDSVRGEPGPGVLGLSPEEYAYYTDYGGDQRIAEYARELTGNVRGYWDQIQMVYERLKYGEYRYSLKPGIAPDGDQLGYFLFESKKGYCSYFAFSMTLLLRSLGIPARVAVGFFVDPETNTFDYFPVRSDMAHAWVEVRYPGYGWIEYDPTTNFLAEGEEYRFSEGTSRDLFERLMREILQNRSGLQAKDTGEDDSSGSSLAALGRKVQRFLRRSWVILVLFGYVLVCILMRSGSWIASMVSKNPRKKSSFCWIHAKRRLALAGYRRSISETDGEWSFSIDGRAGLGLYRLYQAFSAARFSPQYGRDEWRQMRTLYTVFSGNYRGLVPWYRRALAWLLPPLSLVLPPKKNSRSAGPRSGGTAFMVLLLLLIPLTGDRIQSQDGSESADTLFFQALNAQNAENWDRAIELYSRGSGLYPQDTRFPWSLGSLYYSRGLYNLAWDEFRSVERITPNDPDLLYRLSRTAGHLNRDALSVVYLERLLIFDPDSPAAIGDLAWMYYKLHRLAEGEALLLSALERFGPDMNFSMTLGTVYSDMFRYGDSKERYLEAIAEGEETGDRVFTAVANYNLSILETRFYRFADAYERTNASLAAADRASGRLARGELFLRRLDFPQAFIEYGEAYERDRSPLSKISLAQAYRIAGRLEEARLYAEDSLSSNDLSWMINYGINPNRYKRDIHEILYDSYRGLAESAAFKPYTGFGEGVKNIFRGVSYRFKAEVNKLLFQKYSLIAADAYAAQGQTLDALSNYYTAFAAYPRRGLTYLRGARDFEVPLIPESAPSYELEEGRLLKKTAPAEAALVEFDSLWERDMIAEAYRVIARHAAGRDKAAVSRDAAERLYALNAGALRQHGIAFPVGLTVDSGSGPRSAERRLVRALSGAGFDIRPSGEAPRFRLTVTLQGTEALCELFDAGRGISAARHTIPAGDLSSKAMGRLAENLGNLLFTAR</sequence>
<dbReference type="Gene3D" id="3.10.620.30">
    <property type="match status" value="1"/>
</dbReference>
<dbReference type="PANTHER" id="PTHR42736:SF1">
    <property type="entry name" value="PROTEIN-GLUTAMINE GAMMA-GLUTAMYLTRANSFERASE"/>
    <property type="match status" value="1"/>
</dbReference>
<evidence type="ECO:0000259" key="2">
    <source>
        <dbReference type="SMART" id="SM00460"/>
    </source>
</evidence>
<keyword evidence="1" id="KW-0472">Membrane</keyword>
<name>A0A7T8BAZ5_9SPIR</name>
<dbReference type="Proteomes" id="UP000595917">
    <property type="component" value="Chromosome"/>
</dbReference>
<protein>
    <recommendedName>
        <fullName evidence="2">Transglutaminase-like domain-containing protein</fullName>
    </recommendedName>
</protein>
<dbReference type="RefSeq" id="WP_215627311.1">
    <property type="nucleotide sequence ID" value="NZ_CP067089.2"/>
</dbReference>
<dbReference type="InterPro" id="IPR052901">
    <property type="entry name" value="Bact_TGase-like"/>
</dbReference>
<dbReference type="SUPFAM" id="SSF48452">
    <property type="entry name" value="TPR-like"/>
    <property type="match status" value="1"/>
</dbReference>
<dbReference type="KEGG" id="bhc:JFL75_03580"/>
<evidence type="ECO:0000256" key="1">
    <source>
        <dbReference type="SAM" id="Phobius"/>
    </source>
</evidence>
<feature type="transmembrane region" description="Helical" evidence="1">
    <location>
        <begin position="60"/>
        <end position="84"/>
    </location>
</feature>
<dbReference type="Pfam" id="PF01841">
    <property type="entry name" value="Transglut_core"/>
    <property type="match status" value="1"/>
</dbReference>
<feature type="transmembrane region" description="Helical" evidence="1">
    <location>
        <begin position="12"/>
        <end position="30"/>
    </location>
</feature>
<dbReference type="EMBL" id="CP067089">
    <property type="protein sequence ID" value="QQO10007.1"/>
    <property type="molecule type" value="Genomic_DNA"/>
</dbReference>
<evidence type="ECO:0000313" key="4">
    <source>
        <dbReference type="Proteomes" id="UP000595917"/>
    </source>
</evidence>
<dbReference type="InterPro" id="IPR019734">
    <property type="entry name" value="TPR_rpt"/>
</dbReference>
<dbReference type="InterPro" id="IPR011990">
    <property type="entry name" value="TPR-like_helical_dom_sf"/>
</dbReference>
<keyword evidence="1" id="KW-0812">Transmembrane</keyword>